<sequence length="85" mass="10143">MEKVPTPVITRETKNAPVIDLASLKTHEEQLDMKQSQLEQMKERVKKSQFWKKLIDYAHEKPTMRTLTPDEEDLQNDIEFWKTLD</sequence>
<keyword evidence="2" id="KW-1185">Reference proteome</keyword>
<comment type="caution">
    <text evidence="1">The sequence shown here is derived from an EMBL/GenBank/DDBJ whole genome shotgun (WGS) entry which is preliminary data.</text>
</comment>
<dbReference type="Proteomes" id="UP000785679">
    <property type="component" value="Unassembled WGS sequence"/>
</dbReference>
<organism evidence="1 2">
    <name type="scientific">Halteria grandinella</name>
    <dbReference type="NCBI Taxonomy" id="5974"/>
    <lineage>
        <taxon>Eukaryota</taxon>
        <taxon>Sar</taxon>
        <taxon>Alveolata</taxon>
        <taxon>Ciliophora</taxon>
        <taxon>Intramacronucleata</taxon>
        <taxon>Spirotrichea</taxon>
        <taxon>Stichotrichia</taxon>
        <taxon>Sporadotrichida</taxon>
        <taxon>Halteriidae</taxon>
        <taxon>Halteria</taxon>
    </lineage>
</organism>
<dbReference type="SUPFAM" id="SSF101082">
    <property type="entry name" value="Typo IV secretion system protein TraC"/>
    <property type="match status" value="1"/>
</dbReference>
<name>A0A8J8SYP8_HALGN</name>
<evidence type="ECO:0000313" key="1">
    <source>
        <dbReference type="EMBL" id="TNV75201.1"/>
    </source>
</evidence>
<reference evidence="1" key="1">
    <citation type="submission" date="2019-06" db="EMBL/GenBank/DDBJ databases">
        <authorList>
            <person name="Zheng W."/>
        </authorList>
    </citation>
    <scope>NUCLEOTIDE SEQUENCE</scope>
    <source>
        <strain evidence="1">QDHG01</strain>
    </source>
</reference>
<dbReference type="EMBL" id="RRYP01016145">
    <property type="protein sequence ID" value="TNV75201.1"/>
    <property type="molecule type" value="Genomic_DNA"/>
</dbReference>
<gene>
    <name evidence="1" type="ORF">FGO68_gene1258</name>
</gene>
<evidence type="ECO:0000313" key="2">
    <source>
        <dbReference type="Proteomes" id="UP000785679"/>
    </source>
</evidence>
<protein>
    <submittedName>
        <fullName evidence="1">Uncharacterized protein</fullName>
    </submittedName>
</protein>
<dbReference type="AlphaFoldDB" id="A0A8J8SYP8"/>
<proteinExistence type="predicted"/>
<accession>A0A8J8SYP8</accession>